<keyword evidence="1" id="KW-0479">Metal-binding</keyword>
<keyword evidence="3" id="KW-0378">Hydrolase</keyword>
<proteinExistence type="predicted"/>
<dbReference type="PANTHER" id="PTHR36113:SF6">
    <property type="entry name" value="FOSFOMYCIN RESISTANCE PROTEIN FOSX"/>
    <property type="match status" value="1"/>
</dbReference>
<dbReference type="PROSITE" id="PS51819">
    <property type="entry name" value="VOC"/>
    <property type="match status" value="1"/>
</dbReference>
<dbReference type="RefSeq" id="WP_367876694.1">
    <property type="nucleotide sequence ID" value="NZ_JBFNXX010000003.1"/>
</dbReference>
<dbReference type="InterPro" id="IPR029068">
    <property type="entry name" value="Glyas_Bleomycin-R_OHBP_Dase"/>
</dbReference>
<evidence type="ECO:0000313" key="3">
    <source>
        <dbReference type="EMBL" id="MEW9918992.1"/>
    </source>
</evidence>
<dbReference type="InterPro" id="IPR051332">
    <property type="entry name" value="Fosfomycin_Res_Enzymes"/>
</dbReference>
<accession>A0ABV3RK80</accession>
<sequence>MSQGLSHITFIVRDLDRMEEILTTVLDARKIYDSGENTFSLSLERFFDIGGVWVATMEGDPLPMRSYNHVAFRMAPDEYDDRLARIRALGLDVREGRSRVAGEGHSIYFHDHDNHLFELHSGTLEDRLRRYAQGR</sequence>
<dbReference type="InterPro" id="IPR037523">
    <property type="entry name" value="VOC_core"/>
</dbReference>
<dbReference type="InterPro" id="IPR004360">
    <property type="entry name" value="Glyas_Fos-R_dOase_dom"/>
</dbReference>
<dbReference type="Pfam" id="PF00903">
    <property type="entry name" value="Glyoxalase"/>
    <property type="match status" value="1"/>
</dbReference>
<name>A0ABV3RK80_9RHOB</name>
<dbReference type="Proteomes" id="UP001556098">
    <property type="component" value="Unassembled WGS sequence"/>
</dbReference>
<feature type="domain" description="VOC" evidence="2">
    <location>
        <begin position="4"/>
        <end position="122"/>
    </location>
</feature>
<evidence type="ECO:0000256" key="1">
    <source>
        <dbReference type="ARBA" id="ARBA00022723"/>
    </source>
</evidence>
<reference evidence="3 4" key="1">
    <citation type="submission" date="2024-07" db="EMBL/GenBank/DDBJ databases">
        <title>Marimonas sp.nov., isolated from tidal-flat sediment.</title>
        <authorList>
            <person name="Jayan J.N."/>
            <person name="Lee S.S."/>
        </authorList>
    </citation>
    <scope>NUCLEOTIDE SEQUENCE [LARGE SCALE GENOMIC DNA]</scope>
    <source>
        <strain evidence="3 4">MJW-29</strain>
    </source>
</reference>
<evidence type="ECO:0000313" key="4">
    <source>
        <dbReference type="Proteomes" id="UP001556098"/>
    </source>
</evidence>
<dbReference type="PANTHER" id="PTHR36113">
    <property type="entry name" value="LYASE, PUTATIVE-RELATED-RELATED"/>
    <property type="match status" value="1"/>
</dbReference>
<dbReference type="SUPFAM" id="SSF54593">
    <property type="entry name" value="Glyoxalase/Bleomycin resistance protein/Dihydroxybiphenyl dioxygenase"/>
    <property type="match status" value="1"/>
</dbReference>
<dbReference type="GO" id="GO:0016787">
    <property type="term" value="F:hydrolase activity"/>
    <property type="evidence" value="ECO:0007669"/>
    <property type="project" value="UniProtKB-KW"/>
</dbReference>
<evidence type="ECO:0000259" key="2">
    <source>
        <dbReference type="PROSITE" id="PS51819"/>
    </source>
</evidence>
<keyword evidence="4" id="KW-1185">Reference proteome</keyword>
<gene>
    <name evidence="3" type="primary">fosX</name>
    <name evidence="3" type="ORF">AB2B41_05230</name>
</gene>
<dbReference type="Gene3D" id="3.10.180.10">
    <property type="entry name" value="2,3-Dihydroxybiphenyl 1,2-Dioxygenase, domain 1"/>
    <property type="match status" value="1"/>
</dbReference>
<dbReference type="NCBIfam" id="NF000222">
    <property type="entry name" value="FosX"/>
    <property type="match status" value="1"/>
</dbReference>
<dbReference type="EMBL" id="JBFNXX010000003">
    <property type="protein sequence ID" value="MEW9918992.1"/>
    <property type="molecule type" value="Genomic_DNA"/>
</dbReference>
<comment type="caution">
    <text evidence="3">The sequence shown here is derived from an EMBL/GenBank/DDBJ whole genome shotgun (WGS) entry which is preliminary data.</text>
</comment>
<protein>
    <submittedName>
        <fullName evidence="3">FosX/FosE/FosI family fosfomycin resistance hydrolase</fullName>
    </submittedName>
</protein>
<organism evidence="3 4">
    <name type="scientific">Sulfitobacter sediminis</name>
    <dbReference type="NCBI Taxonomy" id="3234186"/>
    <lineage>
        <taxon>Bacteria</taxon>
        <taxon>Pseudomonadati</taxon>
        <taxon>Pseudomonadota</taxon>
        <taxon>Alphaproteobacteria</taxon>
        <taxon>Rhodobacterales</taxon>
        <taxon>Roseobacteraceae</taxon>
        <taxon>Sulfitobacter</taxon>
    </lineage>
</organism>